<dbReference type="Gene3D" id="3.40.50.300">
    <property type="entry name" value="P-loop containing nucleotide triphosphate hydrolases"/>
    <property type="match status" value="1"/>
</dbReference>
<dbReference type="PANTHER" id="PTHR30612">
    <property type="entry name" value="SECA INNER MEMBRANE COMPONENT OF SEC PROTEIN SECRETION SYSTEM"/>
    <property type="match status" value="1"/>
</dbReference>
<dbReference type="GO" id="GO:0006886">
    <property type="term" value="P:intracellular protein transport"/>
    <property type="evidence" value="ECO:0007669"/>
    <property type="project" value="InterPro"/>
</dbReference>
<protein>
    <recommendedName>
        <fullName evidence="3">SecA family profile domain-containing protein</fullName>
    </recommendedName>
</protein>
<dbReference type="PANTHER" id="PTHR30612:SF0">
    <property type="entry name" value="CHLOROPLAST PROTEIN-TRANSPORTING ATPASE"/>
    <property type="match status" value="1"/>
</dbReference>
<dbReference type="GO" id="GO:0017038">
    <property type="term" value="P:protein import"/>
    <property type="evidence" value="ECO:0007669"/>
    <property type="project" value="InterPro"/>
</dbReference>
<dbReference type="GO" id="GO:0005524">
    <property type="term" value="F:ATP binding"/>
    <property type="evidence" value="ECO:0007669"/>
    <property type="project" value="InterPro"/>
</dbReference>
<keyword evidence="2" id="KW-0811">Translocation</keyword>
<dbReference type="AlphaFoldDB" id="A0A382CSN9"/>
<dbReference type="GO" id="GO:0005886">
    <property type="term" value="C:plasma membrane"/>
    <property type="evidence" value="ECO:0007669"/>
    <property type="project" value="TreeGrafter"/>
</dbReference>
<dbReference type="GO" id="GO:0031522">
    <property type="term" value="C:cell envelope Sec protein transport complex"/>
    <property type="evidence" value="ECO:0007669"/>
    <property type="project" value="TreeGrafter"/>
</dbReference>
<dbReference type="GO" id="GO:0005829">
    <property type="term" value="C:cytosol"/>
    <property type="evidence" value="ECO:0007669"/>
    <property type="project" value="TreeGrafter"/>
</dbReference>
<evidence type="ECO:0000259" key="3">
    <source>
        <dbReference type="PROSITE" id="PS51196"/>
    </source>
</evidence>
<accession>A0A382CSN9</accession>
<dbReference type="GO" id="GO:0043952">
    <property type="term" value="P:protein transport by the Sec complex"/>
    <property type="evidence" value="ECO:0007669"/>
    <property type="project" value="TreeGrafter"/>
</dbReference>
<dbReference type="InterPro" id="IPR027417">
    <property type="entry name" value="P-loop_NTPase"/>
</dbReference>
<dbReference type="PROSITE" id="PS51196">
    <property type="entry name" value="SECA_MOTOR_DEAD"/>
    <property type="match status" value="1"/>
</dbReference>
<dbReference type="InterPro" id="IPR011115">
    <property type="entry name" value="SecA_DEAD"/>
</dbReference>
<reference evidence="4" key="1">
    <citation type="submission" date="2018-05" db="EMBL/GenBank/DDBJ databases">
        <authorList>
            <person name="Lanie J.A."/>
            <person name="Ng W.-L."/>
            <person name="Kazmierczak K.M."/>
            <person name="Andrzejewski T.M."/>
            <person name="Davidsen T.M."/>
            <person name="Wayne K.J."/>
            <person name="Tettelin H."/>
            <person name="Glass J.I."/>
            <person name="Rusch D."/>
            <person name="Podicherti R."/>
            <person name="Tsui H.-C.T."/>
            <person name="Winkler M.E."/>
        </authorList>
    </citation>
    <scope>NUCLEOTIDE SEQUENCE</scope>
</reference>
<proteinExistence type="predicted"/>
<dbReference type="Pfam" id="PF07517">
    <property type="entry name" value="SecA_DEAD"/>
    <property type="match status" value="1"/>
</dbReference>
<evidence type="ECO:0000313" key="4">
    <source>
        <dbReference type="EMBL" id="SVB28842.1"/>
    </source>
</evidence>
<dbReference type="InterPro" id="IPR000185">
    <property type="entry name" value="SecA"/>
</dbReference>
<name>A0A382CSN9_9ZZZZ</name>
<gene>
    <name evidence="4" type="ORF">METZ01_LOCUS181696</name>
</gene>
<organism evidence="4">
    <name type="scientific">marine metagenome</name>
    <dbReference type="NCBI Taxonomy" id="408172"/>
    <lineage>
        <taxon>unclassified sequences</taxon>
        <taxon>metagenomes</taxon>
        <taxon>ecological metagenomes</taxon>
    </lineage>
</organism>
<feature type="domain" description="SecA family profile" evidence="3">
    <location>
        <begin position="5"/>
        <end position="94"/>
    </location>
</feature>
<feature type="non-terminal residue" evidence="4">
    <location>
        <position position="94"/>
    </location>
</feature>
<evidence type="ECO:0000256" key="1">
    <source>
        <dbReference type="ARBA" id="ARBA00022927"/>
    </source>
</evidence>
<keyword evidence="1" id="KW-0653">Protein transport</keyword>
<dbReference type="SUPFAM" id="SSF52540">
    <property type="entry name" value="P-loop containing nucleoside triphosphate hydrolases"/>
    <property type="match status" value="1"/>
</dbReference>
<dbReference type="GO" id="GO:0006605">
    <property type="term" value="P:protein targeting"/>
    <property type="evidence" value="ECO:0007669"/>
    <property type="project" value="InterPro"/>
</dbReference>
<dbReference type="InterPro" id="IPR014018">
    <property type="entry name" value="SecA_motor_DEAD"/>
</dbReference>
<dbReference type="EMBL" id="UINC01035822">
    <property type="protein sequence ID" value="SVB28842.1"/>
    <property type="molecule type" value="Genomic_DNA"/>
</dbReference>
<evidence type="ECO:0000256" key="2">
    <source>
        <dbReference type="ARBA" id="ARBA00023010"/>
    </source>
</evidence>
<keyword evidence="1" id="KW-0813">Transport</keyword>
<sequence>MFNPINFISKFIKSSNQKELDRLTNIVSKVNEHESSLEKLKNEDFPIKTKEFKDRLIKGESLDKILPEVFACAREAAKRTINERPYDVQIIGSI</sequence>